<feature type="binding site" evidence="11">
    <location>
        <position position="332"/>
    </location>
    <ligand>
        <name>K(+)</name>
        <dbReference type="ChEBI" id="CHEBI:29103"/>
    </ligand>
</feature>
<gene>
    <name evidence="13" type="ORF">JCR33_06305</name>
</gene>
<evidence type="ECO:0000313" key="13">
    <source>
        <dbReference type="EMBL" id="MBJ3775290.1"/>
    </source>
</evidence>
<keyword evidence="8 10" id="KW-0406">Ion transport</keyword>
<feature type="transmembrane region" description="Helical" evidence="12">
    <location>
        <begin position="409"/>
        <end position="431"/>
    </location>
</feature>
<keyword evidence="14" id="KW-1185">Reference proteome</keyword>
<keyword evidence="5 12" id="KW-0812">Transmembrane</keyword>
<dbReference type="PIRSF" id="PIRSF006247">
    <property type="entry name" value="TrkH"/>
    <property type="match status" value="1"/>
</dbReference>
<reference evidence="13" key="1">
    <citation type="submission" date="2020-12" db="EMBL/GenBank/DDBJ databases">
        <title>Bacterial taxonomy.</title>
        <authorList>
            <person name="Pan X."/>
        </authorList>
    </citation>
    <scope>NUCLEOTIDE SEQUENCE</scope>
    <source>
        <strain evidence="13">B2012</strain>
    </source>
</reference>
<keyword evidence="11" id="KW-0479">Metal-binding</keyword>
<evidence type="ECO:0000256" key="9">
    <source>
        <dbReference type="ARBA" id="ARBA00023136"/>
    </source>
</evidence>
<dbReference type="AlphaFoldDB" id="A0A934INS6"/>
<evidence type="ECO:0000256" key="12">
    <source>
        <dbReference type="SAM" id="Phobius"/>
    </source>
</evidence>
<keyword evidence="4 10" id="KW-0633">Potassium transport</keyword>
<feature type="binding site" evidence="11">
    <location>
        <position position="236"/>
    </location>
    <ligand>
        <name>K(+)</name>
        <dbReference type="ChEBI" id="CHEBI:29103"/>
    </ligand>
</feature>
<evidence type="ECO:0000256" key="2">
    <source>
        <dbReference type="ARBA" id="ARBA00022448"/>
    </source>
</evidence>
<feature type="binding site" evidence="11">
    <location>
        <position position="449"/>
    </location>
    <ligand>
        <name>K(+)</name>
        <dbReference type="ChEBI" id="CHEBI:29103"/>
    </ligand>
</feature>
<dbReference type="InterPro" id="IPR003445">
    <property type="entry name" value="Cat_transpt"/>
</dbReference>
<feature type="transmembrane region" description="Helical" evidence="12">
    <location>
        <begin position="21"/>
        <end position="41"/>
    </location>
</feature>
<feature type="transmembrane region" description="Helical" evidence="12">
    <location>
        <begin position="150"/>
        <end position="172"/>
    </location>
</feature>
<accession>A0A934INS6</accession>
<keyword evidence="10" id="KW-0997">Cell inner membrane</keyword>
<feature type="transmembrane region" description="Helical" evidence="12">
    <location>
        <begin position="339"/>
        <end position="357"/>
    </location>
</feature>
<keyword evidence="6 10" id="KW-0630">Potassium</keyword>
<evidence type="ECO:0000313" key="14">
    <source>
        <dbReference type="Proteomes" id="UP000609531"/>
    </source>
</evidence>
<evidence type="ECO:0000256" key="1">
    <source>
        <dbReference type="ARBA" id="ARBA00004651"/>
    </source>
</evidence>
<protein>
    <recommendedName>
        <fullName evidence="10">Trk system potassium uptake protein</fullName>
    </recommendedName>
</protein>
<evidence type="ECO:0000256" key="10">
    <source>
        <dbReference type="PIRNR" id="PIRNR006247"/>
    </source>
</evidence>
<dbReference type="InterPro" id="IPR004772">
    <property type="entry name" value="TrkH"/>
</dbReference>
<feature type="binding site" evidence="11">
    <location>
        <position position="331"/>
    </location>
    <ligand>
        <name>K(+)</name>
        <dbReference type="ChEBI" id="CHEBI:29103"/>
    </ligand>
</feature>
<evidence type="ECO:0000256" key="7">
    <source>
        <dbReference type="ARBA" id="ARBA00022989"/>
    </source>
</evidence>
<sequence>MVELTRTPERHRHVPRAVQQLRPALYISSYFGLILAVAMIVPALLDAADGRESWAVFAVSSGGVFCVSVLGVVSLRQPMPAFTPRFGFLLTTVLWLVSGVIGALPFWLSDLDMTRAAAFFEAVSGLTTTGATVLSELDSMARSYLLWRSMLQWFGGIGIIAIGLFLFPFLRIGGMQVFRTESSDRSEKALPRLVSITRALCLIYVLLTLLCAIVYAALGMSLFDAICHAMTTLSTGGFANHDRSFGFFEDPRILWAAVFFMALGAMPFVLYVEILVRGRFTMWRDWQVRTFLAGLAVVITVLALWLEATRNISILSAFTQSAFNVVSVVTTTGYASDDYAYWGPFAYGVFYILTFIGGSSGSTAGGIKVYRFIIVFQALRRAFTRLVYPSAVQPLRFGERVIDQDVYDSVVIFFIAFFLVYGLTILALSLAGQDFITALTGAQTALTNVGPGLGETIGPAGNFAPLGEFELWLLSFVMILGRLEIMTVLILFTPVFWRD</sequence>
<dbReference type="RefSeq" id="WP_198881163.1">
    <property type="nucleotide sequence ID" value="NZ_JAEKJA010000003.1"/>
</dbReference>
<feature type="transmembrane region" description="Helical" evidence="12">
    <location>
        <begin position="53"/>
        <end position="75"/>
    </location>
</feature>
<feature type="transmembrane region" description="Helical" evidence="12">
    <location>
        <begin position="193"/>
        <end position="218"/>
    </location>
</feature>
<comment type="function">
    <text evidence="10">Low-affinity potassium transport system. Interacts with Trk system potassium uptake protein TrkA.</text>
</comment>
<dbReference type="EMBL" id="JAEKJA010000003">
    <property type="protein sequence ID" value="MBJ3775290.1"/>
    <property type="molecule type" value="Genomic_DNA"/>
</dbReference>
<evidence type="ECO:0000256" key="8">
    <source>
        <dbReference type="ARBA" id="ARBA00023065"/>
    </source>
</evidence>
<dbReference type="Proteomes" id="UP000609531">
    <property type="component" value="Unassembled WGS sequence"/>
</dbReference>
<organism evidence="13 14">
    <name type="scientific">Acuticoccus mangrovi</name>
    <dbReference type="NCBI Taxonomy" id="2796142"/>
    <lineage>
        <taxon>Bacteria</taxon>
        <taxon>Pseudomonadati</taxon>
        <taxon>Pseudomonadota</taxon>
        <taxon>Alphaproteobacteria</taxon>
        <taxon>Hyphomicrobiales</taxon>
        <taxon>Amorphaceae</taxon>
        <taxon>Acuticoccus</taxon>
    </lineage>
</organism>
<feature type="transmembrane region" description="Helical" evidence="12">
    <location>
        <begin position="471"/>
        <end position="497"/>
    </location>
</feature>
<comment type="subcellular location">
    <subcellularLocation>
        <location evidence="10">Cell inner membrane</location>
        <topology evidence="10">Multi-pass membrane protein</topology>
    </subcellularLocation>
    <subcellularLocation>
        <location evidence="1">Cell membrane</location>
        <topology evidence="1">Multi-pass membrane protein</topology>
    </subcellularLocation>
</comment>
<dbReference type="PANTHER" id="PTHR32024">
    <property type="entry name" value="TRK SYSTEM POTASSIUM UPTAKE PROTEIN TRKG-RELATED"/>
    <property type="match status" value="1"/>
</dbReference>
<feature type="binding site" evidence="11">
    <location>
        <position position="129"/>
    </location>
    <ligand>
        <name>K(+)</name>
        <dbReference type="ChEBI" id="CHEBI:29103"/>
    </ligand>
</feature>
<proteinExistence type="inferred from homology"/>
<keyword evidence="3 10" id="KW-1003">Cell membrane</keyword>
<evidence type="ECO:0000256" key="6">
    <source>
        <dbReference type="ARBA" id="ARBA00022958"/>
    </source>
</evidence>
<keyword evidence="9 10" id="KW-0472">Membrane</keyword>
<evidence type="ECO:0000256" key="5">
    <source>
        <dbReference type="ARBA" id="ARBA00022692"/>
    </source>
</evidence>
<evidence type="ECO:0000256" key="4">
    <source>
        <dbReference type="ARBA" id="ARBA00022538"/>
    </source>
</evidence>
<feature type="transmembrane region" description="Helical" evidence="12">
    <location>
        <begin position="253"/>
        <end position="276"/>
    </location>
</feature>
<dbReference type="PANTHER" id="PTHR32024:SF3">
    <property type="entry name" value="TRK SYSTEM POTASSIUM UPTAKE PROTEIN"/>
    <property type="match status" value="1"/>
</dbReference>
<dbReference type="GO" id="GO:0015379">
    <property type="term" value="F:potassium:chloride symporter activity"/>
    <property type="evidence" value="ECO:0007669"/>
    <property type="project" value="InterPro"/>
</dbReference>
<dbReference type="GO" id="GO:0046872">
    <property type="term" value="F:metal ion binding"/>
    <property type="evidence" value="ECO:0007669"/>
    <property type="project" value="UniProtKB-KW"/>
</dbReference>
<evidence type="ECO:0000256" key="11">
    <source>
        <dbReference type="PIRSR" id="PIRSR006247-1"/>
    </source>
</evidence>
<comment type="caution">
    <text evidence="13">The sequence shown here is derived from an EMBL/GenBank/DDBJ whole genome shotgun (WGS) entry which is preliminary data.</text>
</comment>
<feature type="binding site" evidence="11">
    <location>
        <position position="448"/>
    </location>
    <ligand>
        <name>K(+)</name>
        <dbReference type="ChEBI" id="CHEBI:29103"/>
    </ligand>
</feature>
<dbReference type="GO" id="GO:0005886">
    <property type="term" value="C:plasma membrane"/>
    <property type="evidence" value="ECO:0007669"/>
    <property type="project" value="UniProtKB-SubCell"/>
</dbReference>
<name>A0A934INS6_9HYPH</name>
<feature type="transmembrane region" description="Helical" evidence="12">
    <location>
        <begin position="87"/>
        <end position="108"/>
    </location>
</feature>
<feature type="binding site" evidence="11">
    <location>
        <position position="128"/>
    </location>
    <ligand>
        <name>K(+)</name>
        <dbReference type="ChEBI" id="CHEBI:29103"/>
    </ligand>
</feature>
<keyword evidence="7 12" id="KW-1133">Transmembrane helix</keyword>
<feature type="transmembrane region" description="Helical" evidence="12">
    <location>
        <begin position="288"/>
        <end position="306"/>
    </location>
</feature>
<comment type="similarity">
    <text evidence="10">Belongs to the TrkH potassium transport family.</text>
</comment>
<dbReference type="Pfam" id="PF02386">
    <property type="entry name" value="TrkH"/>
    <property type="match status" value="1"/>
</dbReference>
<evidence type="ECO:0000256" key="3">
    <source>
        <dbReference type="ARBA" id="ARBA00022475"/>
    </source>
</evidence>
<keyword evidence="2 10" id="KW-0813">Transport</keyword>